<sequence>MLNVSITPHREFLPSEQENQKLFTMLKLRPTQEVAKSRPSTSFVFVIDTSGSMREIVEGETKATGEIAEIDGQRYNVVTGGKTKIDIVIDSLKSLIHSGKLGSRDRVSIVQFDDQASTIIELTPATETQQLEQAIDQLKDYSGGTRMGLGLRRAFEQVSNQEMTSRRVLIFTDGATFDEDQCEKIAPELSEYNIPITALAVGEEYNENLLTKLSDTTAGSLFHVVAGTGIGTQIAISNLPQTILEEYTRAQEDVINNLALTIKTVKGVKLTRLVRAYLTPAEFTLDDDPYHIGNASANDETIFILEFTIQSRPASRVRIAQLGLTYDVPGKNYRGELPPQNLVVQFVAGSNVATPVDQEVMHYMQQCNISDMVKRATQLAENDPDKAEEMIEKARRMTVKMGNQELTESLSGAQDELRKTRKISAGTRKTVKMGAKGKTVKMNTDDVNGDLTEDKIRDLTGT</sequence>
<dbReference type="Gene3D" id="3.40.50.410">
    <property type="entry name" value="von Willebrand factor, type A domain"/>
    <property type="match status" value="1"/>
</dbReference>
<dbReference type="SUPFAM" id="SSF53300">
    <property type="entry name" value="vWA-like"/>
    <property type="match status" value="1"/>
</dbReference>
<dbReference type="OrthoDB" id="9805121at2"/>
<protein>
    <submittedName>
        <fullName evidence="3">Uncharacterized protein containing a von Willebrand factor type A (VWA) domain</fullName>
    </submittedName>
</protein>
<dbReference type="SMART" id="SM00327">
    <property type="entry name" value="VWA"/>
    <property type="match status" value="1"/>
</dbReference>
<name>K9YU30_DACS8</name>
<dbReference type="PATRIC" id="fig|13035.3.peg.1485"/>
<dbReference type="InterPro" id="IPR036465">
    <property type="entry name" value="vWFA_dom_sf"/>
</dbReference>
<dbReference type="EMBL" id="CP003944">
    <property type="protein sequence ID" value="AFZ50012.1"/>
    <property type="molecule type" value="Genomic_DNA"/>
</dbReference>
<keyword evidence="4" id="KW-1185">Reference proteome</keyword>
<evidence type="ECO:0000256" key="1">
    <source>
        <dbReference type="SAM" id="MobiDB-lite"/>
    </source>
</evidence>
<evidence type="ECO:0000313" key="3">
    <source>
        <dbReference type="EMBL" id="AFZ50012.1"/>
    </source>
</evidence>
<dbReference type="eggNOG" id="COG2304">
    <property type="taxonomic scope" value="Bacteria"/>
</dbReference>
<dbReference type="InterPro" id="IPR051266">
    <property type="entry name" value="CLCR"/>
</dbReference>
<dbReference type="Proteomes" id="UP000010482">
    <property type="component" value="Chromosome"/>
</dbReference>
<dbReference type="PANTHER" id="PTHR10579:SF43">
    <property type="entry name" value="ZINC FINGER (C3HC4-TYPE RING FINGER) FAMILY PROTEIN"/>
    <property type="match status" value="1"/>
</dbReference>
<dbReference type="CDD" id="cd00198">
    <property type="entry name" value="vWFA"/>
    <property type="match status" value="1"/>
</dbReference>
<dbReference type="InterPro" id="IPR002035">
    <property type="entry name" value="VWF_A"/>
</dbReference>
<dbReference type="HOGENOM" id="CLU_031866_2_0_3"/>
<dbReference type="RefSeq" id="WP_015229017.1">
    <property type="nucleotide sequence ID" value="NC_019780.1"/>
</dbReference>
<dbReference type="AlphaFoldDB" id="K9YU30"/>
<dbReference type="Pfam" id="PF00092">
    <property type="entry name" value="VWA"/>
    <property type="match status" value="1"/>
</dbReference>
<feature type="region of interest" description="Disordered" evidence="1">
    <location>
        <begin position="424"/>
        <end position="462"/>
    </location>
</feature>
<reference evidence="3" key="1">
    <citation type="submission" date="2012-04" db="EMBL/GenBank/DDBJ databases">
        <title>Finished genome of Dactylococcopsis salina PCC 8305.</title>
        <authorList>
            <consortium name="US DOE Joint Genome Institute"/>
            <person name="Gugger M."/>
            <person name="Coursin T."/>
            <person name="Rippka R."/>
            <person name="Tandeau De Marsac N."/>
            <person name="Huntemann M."/>
            <person name="Wei C.-L."/>
            <person name="Han J."/>
            <person name="Detter J.C."/>
            <person name="Han C."/>
            <person name="Tapia R."/>
            <person name="Daligault H."/>
            <person name="Chen A."/>
            <person name="Krypides N."/>
            <person name="Mavromatis K."/>
            <person name="Markowitz V."/>
            <person name="Szeto E."/>
            <person name="Ivanova N."/>
            <person name="Ovchinnikova G."/>
            <person name="Pagani I."/>
            <person name="Pati A."/>
            <person name="Goodwin L."/>
            <person name="Peters L."/>
            <person name="Pitluck S."/>
            <person name="Woyke T."/>
            <person name="Kerfeld C."/>
        </authorList>
    </citation>
    <scope>NUCLEOTIDE SEQUENCE [LARGE SCALE GENOMIC DNA]</scope>
    <source>
        <strain evidence="3">PCC 8305</strain>
    </source>
</reference>
<organism evidence="3 4">
    <name type="scientific">Dactylococcopsis salina (strain PCC 8305)</name>
    <name type="common">Myxobactron salinum</name>
    <dbReference type="NCBI Taxonomy" id="13035"/>
    <lineage>
        <taxon>Bacteria</taxon>
        <taxon>Bacillati</taxon>
        <taxon>Cyanobacteriota</taxon>
        <taxon>Cyanophyceae</taxon>
        <taxon>Nodosilineales</taxon>
        <taxon>Cymatolegaceae</taxon>
        <taxon>Dactylococcopsis</taxon>
    </lineage>
</organism>
<dbReference type="STRING" id="13035.Dacsa_1317"/>
<evidence type="ECO:0000313" key="4">
    <source>
        <dbReference type="Proteomes" id="UP000010482"/>
    </source>
</evidence>
<evidence type="ECO:0000259" key="2">
    <source>
        <dbReference type="PROSITE" id="PS50234"/>
    </source>
</evidence>
<feature type="domain" description="VWFA" evidence="2">
    <location>
        <begin position="42"/>
        <end position="243"/>
    </location>
</feature>
<dbReference type="KEGG" id="dsl:Dacsa_1317"/>
<gene>
    <name evidence="3" type="ORF">Dacsa_1317</name>
</gene>
<dbReference type="PROSITE" id="PS50234">
    <property type="entry name" value="VWFA"/>
    <property type="match status" value="1"/>
</dbReference>
<accession>K9YU30</accession>
<proteinExistence type="predicted"/>
<dbReference type="PANTHER" id="PTHR10579">
    <property type="entry name" value="CALCIUM-ACTIVATED CHLORIDE CHANNEL REGULATOR"/>
    <property type="match status" value="1"/>
</dbReference>
<feature type="compositionally biased region" description="Basic and acidic residues" evidence="1">
    <location>
        <begin position="452"/>
        <end position="462"/>
    </location>
</feature>